<proteinExistence type="predicted"/>
<protein>
    <submittedName>
        <fullName evidence="1">Uncharacterized protein</fullName>
    </submittedName>
</protein>
<gene>
    <name evidence="1" type="ORF">DSJ_12095</name>
</gene>
<dbReference type="Proteomes" id="UP000192380">
    <property type="component" value="Chromosome"/>
</dbReference>
<name>A0ABM6K5G8_PANSE</name>
<accession>A0ABM6K5G8</accession>
<organism evidence="1 2">
    <name type="scientific">Pantoea stewartii subsp. stewartii DC283</name>
    <dbReference type="NCBI Taxonomy" id="660596"/>
    <lineage>
        <taxon>Bacteria</taxon>
        <taxon>Pseudomonadati</taxon>
        <taxon>Pseudomonadota</taxon>
        <taxon>Gammaproteobacteria</taxon>
        <taxon>Enterobacterales</taxon>
        <taxon>Erwiniaceae</taxon>
        <taxon>Pantoea</taxon>
    </lineage>
</organism>
<dbReference type="EMBL" id="CP017581">
    <property type="protein sequence ID" value="ARF50011.1"/>
    <property type="molecule type" value="Genomic_DNA"/>
</dbReference>
<dbReference type="RefSeq" id="WP_044242102.1">
    <property type="nucleotide sequence ID" value="NZ_AHIE01000017.1"/>
</dbReference>
<reference evidence="1 2" key="1">
    <citation type="submission" date="2016-10" db="EMBL/GenBank/DDBJ databases">
        <title>Complete Genome Assembly of Pantoea stewartii subsp. stewartii DC283, a Corn Pathogen.</title>
        <authorList>
            <person name="Duong D.A."/>
            <person name="Stevens A.M."/>
            <person name="Jensen R.V."/>
        </authorList>
    </citation>
    <scope>NUCLEOTIDE SEQUENCE [LARGE SCALE GENOMIC DNA]</scope>
    <source>
        <strain evidence="1 2">DC283</strain>
    </source>
</reference>
<evidence type="ECO:0000313" key="2">
    <source>
        <dbReference type="Proteomes" id="UP000192380"/>
    </source>
</evidence>
<sequence>MSDLVISDDEIRYLMHFDKSFQHVVYRCLEEHEFVDGFCRIFETPLPRPPRSGIEAMADEATGYRDSQYKAFFEAFIPFVHRAVYLPMVAEFEKYSRQQPVKPKRGGGF</sequence>
<keyword evidence="2" id="KW-1185">Reference proteome</keyword>
<evidence type="ECO:0000313" key="1">
    <source>
        <dbReference type="EMBL" id="ARF50011.1"/>
    </source>
</evidence>